<feature type="active site" evidence="3">
    <location>
        <position position="381"/>
    </location>
</feature>
<dbReference type="PRINTS" id="PR00792">
    <property type="entry name" value="PEPSIN"/>
</dbReference>
<evidence type="ECO:0000256" key="3">
    <source>
        <dbReference type="PIRSR" id="PIRSR601461-1"/>
    </source>
</evidence>
<organism evidence="8 9">
    <name type="scientific">Kwoniella dejecticola CBS 10117</name>
    <dbReference type="NCBI Taxonomy" id="1296121"/>
    <lineage>
        <taxon>Eukaryota</taxon>
        <taxon>Fungi</taxon>
        <taxon>Dikarya</taxon>
        <taxon>Basidiomycota</taxon>
        <taxon>Agaricomycotina</taxon>
        <taxon>Tremellomycetes</taxon>
        <taxon>Tremellales</taxon>
        <taxon>Cryptococcaceae</taxon>
        <taxon>Kwoniella</taxon>
    </lineage>
</organism>
<dbReference type="InterPro" id="IPR001461">
    <property type="entry name" value="Aspartic_peptidase_A1"/>
</dbReference>
<keyword evidence="4" id="KW-0378">Hydrolase</keyword>
<evidence type="ECO:0000313" key="9">
    <source>
        <dbReference type="Proteomes" id="UP000078595"/>
    </source>
</evidence>
<evidence type="ECO:0000259" key="7">
    <source>
        <dbReference type="PROSITE" id="PS51767"/>
    </source>
</evidence>
<comment type="similarity">
    <text evidence="1 4">Belongs to the peptidase A1 family.</text>
</comment>
<feature type="chain" id="PRO_5042530259" description="Peptidase A1 domain-containing protein" evidence="6">
    <location>
        <begin position="22"/>
        <end position="492"/>
    </location>
</feature>
<evidence type="ECO:0000256" key="4">
    <source>
        <dbReference type="RuleBase" id="RU000454"/>
    </source>
</evidence>
<feature type="active site" evidence="3">
    <location>
        <position position="200"/>
    </location>
</feature>
<sequence>MTRLFLLLLSLLAYLPAPAFAATSLKLSKHRTSSASGPLIQAQRRALARRQIAERALHIPMHHHTLRDTEERAIHLPMHHHKTQGRRHRKRRQSYGGSSGNEFIDVLSDLMDPYTRSIPTSVAALKDSSDPDEAANVIISQVTRTRTRTVSATVPTPTETAKAAGPANGEEPDLALDNTGGLAYTIDVDVGGVAIPVIVDTGSSAFWVPTSGCQTCKDAAMTISPLVVPDGCESQNITYGIGSAEGCYAHGAVQVGPYVVPDVELMGVTAVDKALASSGSVLSGILGLAGETNGDGQPTLVKAMYDLGLIKAKTVGFFLSEDENVDSEITFGDVTTSEHADASQKVTLQSVPNEMSLYEVTMDSLTVGNESVSAAKTVIIDTGSSYIYIPEEDALNIYSYLPSPKTSAQGYLLPCNPANPPSLTFTFGGMAFDLEYKYLIGADVGSQDGYCWAKIGSLKGMDTWVIGDAFLHTVYTSFDVGSKEVTLYKLLK</sequence>
<evidence type="ECO:0000313" key="8">
    <source>
        <dbReference type="EMBL" id="WWC64712.1"/>
    </source>
</evidence>
<gene>
    <name evidence="8" type="ORF">I303_107323</name>
</gene>
<dbReference type="Proteomes" id="UP000078595">
    <property type="component" value="Chromosome 9"/>
</dbReference>
<dbReference type="Gene3D" id="2.40.70.10">
    <property type="entry name" value="Acid Proteases"/>
    <property type="match status" value="2"/>
</dbReference>
<keyword evidence="2 4" id="KW-0064">Aspartyl protease</keyword>
<dbReference type="InterPro" id="IPR034164">
    <property type="entry name" value="Pepsin-like_dom"/>
</dbReference>
<dbReference type="PANTHER" id="PTHR47966:SF75">
    <property type="entry name" value="ENDOPEPTIDASE (CTSD), PUTATIVE (AFU_ORTHOLOGUE AFUA_4G07040)-RELATED"/>
    <property type="match status" value="1"/>
</dbReference>
<dbReference type="Pfam" id="PF00026">
    <property type="entry name" value="Asp"/>
    <property type="match status" value="1"/>
</dbReference>
<evidence type="ECO:0000256" key="6">
    <source>
        <dbReference type="SAM" id="SignalP"/>
    </source>
</evidence>
<dbReference type="GeneID" id="28970425"/>
<dbReference type="EMBL" id="CP144538">
    <property type="protein sequence ID" value="WWC64712.1"/>
    <property type="molecule type" value="Genomic_DNA"/>
</dbReference>
<feature type="signal peptide" evidence="6">
    <location>
        <begin position="1"/>
        <end position="21"/>
    </location>
</feature>
<dbReference type="AlphaFoldDB" id="A0AAJ8KWB8"/>
<reference evidence="8" key="1">
    <citation type="submission" date="2013-07" db="EMBL/GenBank/DDBJ databases">
        <authorList>
            <consortium name="The Broad Institute Genome Sequencing Platform"/>
            <person name="Cuomo C."/>
            <person name="Litvintseva A."/>
            <person name="Chen Y."/>
            <person name="Heitman J."/>
            <person name="Sun S."/>
            <person name="Springer D."/>
            <person name="Dromer F."/>
            <person name="Young S.K."/>
            <person name="Zeng Q."/>
            <person name="Gargeya S."/>
            <person name="Fitzgerald M."/>
            <person name="Abouelleil A."/>
            <person name="Alvarado L."/>
            <person name="Berlin A.M."/>
            <person name="Chapman S.B."/>
            <person name="Dewar J."/>
            <person name="Goldberg J."/>
            <person name="Griggs A."/>
            <person name="Gujja S."/>
            <person name="Hansen M."/>
            <person name="Howarth C."/>
            <person name="Imamovic A."/>
            <person name="Larimer J."/>
            <person name="McCowan C."/>
            <person name="Murphy C."/>
            <person name="Pearson M."/>
            <person name="Priest M."/>
            <person name="Roberts A."/>
            <person name="Saif S."/>
            <person name="Shea T."/>
            <person name="Sykes S."/>
            <person name="Wortman J."/>
            <person name="Nusbaum C."/>
            <person name="Birren B."/>
        </authorList>
    </citation>
    <scope>NUCLEOTIDE SEQUENCE</scope>
    <source>
        <strain evidence="8">CBS 10117</strain>
    </source>
</reference>
<proteinExistence type="inferred from homology"/>
<dbReference type="CDD" id="cd05471">
    <property type="entry name" value="pepsin_like"/>
    <property type="match status" value="1"/>
</dbReference>
<name>A0AAJ8KWB8_9TREE</name>
<reference evidence="8" key="2">
    <citation type="submission" date="2024-02" db="EMBL/GenBank/DDBJ databases">
        <title>Comparative genomics of Cryptococcus and Kwoniella reveals pathogenesis evolution and contrasting modes of karyotype evolution via chromosome fusion or intercentromeric recombination.</title>
        <authorList>
            <person name="Coelho M.A."/>
            <person name="David-Palma M."/>
            <person name="Shea T."/>
            <person name="Bowers K."/>
            <person name="McGinley-Smith S."/>
            <person name="Mohammad A.W."/>
            <person name="Gnirke A."/>
            <person name="Yurkov A.M."/>
            <person name="Nowrousian M."/>
            <person name="Sun S."/>
            <person name="Cuomo C.A."/>
            <person name="Heitman J."/>
        </authorList>
    </citation>
    <scope>NUCLEOTIDE SEQUENCE</scope>
    <source>
        <strain evidence="8">CBS 10117</strain>
    </source>
</reference>
<protein>
    <recommendedName>
        <fullName evidence="7">Peptidase A1 domain-containing protein</fullName>
    </recommendedName>
</protein>
<dbReference type="KEGG" id="kdj:28970425"/>
<feature type="domain" description="Peptidase A1" evidence="7">
    <location>
        <begin position="184"/>
        <end position="488"/>
    </location>
</feature>
<dbReference type="PROSITE" id="PS00141">
    <property type="entry name" value="ASP_PROTEASE"/>
    <property type="match status" value="2"/>
</dbReference>
<dbReference type="SUPFAM" id="SSF50630">
    <property type="entry name" value="Acid proteases"/>
    <property type="match status" value="1"/>
</dbReference>
<accession>A0AAJ8KWB8</accession>
<dbReference type="RefSeq" id="XP_018261009.2">
    <property type="nucleotide sequence ID" value="XM_018410006.2"/>
</dbReference>
<dbReference type="PANTHER" id="PTHR47966">
    <property type="entry name" value="BETA-SITE APP-CLEAVING ENZYME, ISOFORM A-RELATED"/>
    <property type="match status" value="1"/>
</dbReference>
<evidence type="ECO:0000256" key="2">
    <source>
        <dbReference type="ARBA" id="ARBA00022750"/>
    </source>
</evidence>
<keyword evidence="9" id="KW-1185">Reference proteome</keyword>
<dbReference type="PROSITE" id="PS51767">
    <property type="entry name" value="PEPTIDASE_A1"/>
    <property type="match status" value="1"/>
</dbReference>
<dbReference type="InterPro" id="IPR021109">
    <property type="entry name" value="Peptidase_aspartic_dom_sf"/>
</dbReference>
<dbReference type="InterPro" id="IPR033121">
    <property type="entry name" value="PEPTIDASE_A1"/>
</dbReference>
<feature type="region of interest" description="Disordered" evidence="5">
    <location>
        <begin position="79"/>
        <end position="98"/>
    </location>
</feature>
<keyword evidence="4" id="KW-0645">Protease</keyword>
<evidence type="ECO:0000256" key="5">
    <source>
        <dbReference type="SAM" id="MobiDB-lite"/>
    </source>
</evidence>
<feature type="compositionally biased region" description="Basic residues" evidence="5">
    <location>
        <begin position="79"/>
        <end position="93"/>
    </location>
</feature>
<dbReference type="InterPro" id="IPR001969">
    <property type="entry name" value="Aspartic_peptidase_AS"/>
</dbReference>
<evidence type="ECO:0000256" key="1">
    <source>
        <dbReference type="ARBA" id="ARBA00007447"/>
    </source>
</evidence>
<dbReference type="GO" id="GO:0006508">
    <property type="term" value="P:proteolysis"/>
    <property type="evidence" value="ECO:0007669"/>
    <property type="project" value="UniProtKB-KW"/>
</dbReference>
<dbReference type="GO" id="GO:0004190">
    <property type="term" value="F:aspartic-type endopeptidase activity"/>
    <property type="evidence" value="ECO:0007669"/>
    <property type="project" value="UniProtKB-KW"/>
</dbReference>
<keyword evidence="6" id="KW-0732">Signal</keyword>